<evidence type="ECO:0000313" key="2">
    <source>
        <dbReference type="Proteomes" id="UP000824002"/>
    </source>
</evidence>
<evidence type="ECO:0000313" key="1">
    <source>
        <dbReference type="EMBL" id="HIS76469.1"/>
    </source>
</evidence>
<gene>
    <name evidence="1" type="ORF">IAB51_06600</name>
</gene>
<comment type="caution">
    <text evidence="1">The sequence shown here is derived from an EMBL/GenBank/DDBJ whole genome shotgun (WGS) entry which is preliminary data.</text>
</comment>
<reference evidence="1" key="1">
    <citation type="submission" date="2020-10" db="EMBL/GenBank/DDBJ databases">
        <authorList>
            <person name="Gilroy R."/>
        </authorList>
    </citation>
    <scope>NUCLEOTIDE SEQUENCE</scope>
    <source>
        <strain evidence="1">CHK199-13235</strain>
    </source>
</reference>
<protein>
    <submittedName>
        <fullName evidence="1">Uncharacterized protein</fullName>
    </submittedName>
</protein>
<reference evidence="1" key="2">
    <citation type="journal article" date="2021" name="PeerJ">
        <title>Extensive microbial diversity within the chicken gut microbiome revealed by metagenomics and culture.</title>
        <authorList>
            <person name="Gilroy R."/>
            <person name="Ravi A."/>
            <person name="Getino M."/>
            <person name="Pursley I."/>
            <person name="Horton D.L."/>
            <person name="Alikhan N.F."/>
            <person name="Baker D."/>
            <person name="Gharbi K."/>
            <person name="Hall N."/>
            <person name="Watson M."/>
            <person name="Adriaenssens E.M."/>
            <person name="Foster-Nyarko E."/>
            <person name="Jarju S."/>
            <person name="Secka A."/>
            <person name="Antonio M."/>
            <person name="Oren A."/>
            <person name="Chaudhuri R.R."/>
            <person name="La Ragione R."/>
            <person name="Hildebrand F."/>
            <person name="Pallen M.J."/>
        </authorList>
    </citation>
    <scope>NUCLEOTIDE SEQUENCE</scope>
    <source>
        <strain evidence="1">CHK199-13235</strain>
    </source>
</reference>
<accession>A0A9D1FMW6</accession>
<organism evidence="1 2">
    <name type="scientific">Candidatus Merdivicinus excrementipullorum</name>
    <dbReference type="NCBI Taxonomy" id="2840867"/>
    <lineage>
        <taxon>Bacteria</taxon>
        <taxon>Bacillati</taxon>
        <taxon>Bacillota</taxon>
        <taxon>Clostridia</taxon>
        <taxon>Eubacteriales</taxon>
        <taxon>Oscillospiraceae</taxon>
        <taxon>Oscillospiraceae incertae sedis</taxon>
        <taxon>Candidatus Merdivicinus</taxon>
    </lineage>
</organism>
<dbReference type="AlphaFoldDB" id="A0A9D1FMW6"/>
<dbReference type="EMBL" id="DVJP01000043">
    <property type="protein sequence ID" value="HIS76469.1"/>
    <property type="molecule type" value="Genomic_DNA"/>
</dbReference>
<proteinExistence type="predicted"/>
<dbReference type="Proteomes" id="UP000824002">
    <property type="component" value="Unassembled WGS sequence"/>
</dbReference>
<sequence length="84" mass="9299">MERQNPLILMNTTKPAGAFWPAGGRSLYEAGGKNPRRGFPLSYAEAGGLVKPLKFTNFLLHIGENQRIMKNGFLSKKSGTIDYQ</sequence>
<name>A0A9D1FMW6_9FIRM</name>